<evidence type="ECO:0000313" key="7">
    <source>
        <dbReference type="Proteomes" id="UP000321787"/>
    </source>
</evidence>
<dbReference type="Proteomes" id="UP000321787">
    <property type="component" value="Unassembled WGS sequence"/>
</dbReference>
<keyword evidence="1" id="KW-0145">Chemotaxis</keyword>
<gene>
    <name evidence="5" type="ORF">AFI02nite_02090</name>
    <name evidence="6" type="ORF">GNP88_01955</name>
</gene>
<dbReference type="InterPro" id="IPR028976">
    <property type="entry name" value="CheC-like_sf"/>
</dbReference>
<dbReference type="Proteomes" id="UP000448038">
    <property type="component" value="Unassembled WGS sequence"/>
</dbReference>
<reference evidence="6 8" key="2">
    <citation type="submission" date="2019-11" db="EMBL/GenBank/DDBJ databases">
        <title>Using colonization assays and comparative genomics to discover symbiosis behaviors and factors in Vibrio fischeri.</title>
        <authorList>
            <person name="Bongrand C."/>
            <person name="Moriano-Gutierrez S."/>
            <person name="Arevalo P."/>
            <person name="Mcfall-Ngai M."/>
            <person name="Visick K."/>
            <person name="Polz M.F."/>
            <person name="Ruby E.G."/>
        </authorList>
    </citation>
    <scope>NUCLEOTIDE SEQUENCE [LARGE SCALE GENOMIC DNA]</scope>
    <source>
        <strain evidence="8">emors.4.1</strain>
        <strain evidence="6">Emors.4.1</strain>
    </source>
</reference>
<dbReference type="InterPro" id="IPR001789">
    <property type="entry name" value="Sig_transdc_resp-reg_receiver"/>
</dbReference>
<dbReference type="Gene3D" id="3.40.50.2300">
    <property type="match status" value="1"/>
</dbReference>
<dbReference type="SMART" id="SM00448">
    <property type="entry name" value="REC"/>
    <property type="match status" value="1"/>
</dbReference>
<accession>A0A510UCA6</accession>
<dbReference type="AlphaFoldDB" id="A0A510UCA6"/>
<sequence>MKILICDDSKIARKSLARNIKNTSEVNVFYAENGKEGLQTLSEHDIDVLFLDLTMPIMDGFEVLASLPVNSYQTHIIVVSADIQEKARQRCYELGAKEFIEKPFSNDVIQQVFKKYQIPLLNTTATSQSKRTKNSSSIDIISSIKEISNVALGASAALISEQFDRFIDMPLPNVATLHRSELKMVLQDIINNSEYRAISQRFVGYGINGEALVCLHGDNLKELLSVNDSGKNTTTNEAILDIANLLVSAFLLSFSKQLDIAISLRQPSVLNSDQLKTALKDNHQFLGEYEKDIFTIEFVYSAESMDLKCDVIFLMDNDSLSAIKSILESVL</sequence>
<evidence type="ECO:0000313" key="8">
    <source>
        <dbReference type="Proteomes" id="UP000448038"/>
    </source>
</evidence>
<evidence type="ECO:0000313" key="5">
    <source>
        <dbReference type="EMBL" id="GEK12173.1"/>
    </source>
</evidence>
<dbReference type="SUPFAM" id="SSF103039">
    <property type="entry name" value="CheC-like"/>
    <property type="match status" value="1"/>
</dbReference>
<dbReference type="GO" id="GO:0006935">
    <property type="term" value="P:chemotaxis"/>
    <property type="evidence" value="ECO:0007669"/>
    <property type="project" value="UniProtKB-KW"/>
</dbReference>
<evidence type="ECO:0000256" key="1">
    <source>
        <dbReference type="ARBA" id="ARBA00022500"/>
    </source>
</evidence>
<protein>
    <submittedName>
        <fullName evidence="5">Response regulator</fullName>
    </submittedName>
</protein>
<keyword evidence="2 3" id="KW-0597">Phosphoprotein</keyword>
<dbReference type="CDD" id="cd17593">
    <property type="entry name" value="REC_CheC-like"/>
    <property type="match status" value="1"/>
</dbReference>
<dbReference type="PANTHER" id="PTHR44591:SF24">
    <property type="entry name" value="PROTEIN-GLUTAMATE METHYLESTERASE_PROTEIN-GLUTAMINE GLUTAMINASE 1"/>
    <property type="match status" value="1"/>
</dbReference>
<dbReference type="PANTHER" id="PTHR44591">
    <property type="entry name" value="STRESS RESPONSE REGULATOR PROTEIN 1"/>
    <property type="match status" value="1"/>
</dbReference>
<dbReference type="InterPro" id="IPR050595">
    <property type="entry name" value="Bact_response_regulator"/>
</dbReference>
<dbReference type="EMBL" id="BJTZ01000001">
    <property type="protein sequence ID" value="GEK12173.1"/>
    <property type="molecule type" value="Genomic_DNA"/>
</dbReference>
<dbReference type="Gene3D" id="3.40.1550.10">
    <property type="entry name" value="CheC-like"/>
    <property type="match status" value="1"/>
</dbReference>
<dbReference type="InterPro" id="IPR011006">
    <property type="entry name" value="CheY-like_superfamily"/>
</dbReference>
<dbReference type="GO" id="GO:0000160">
    <property type="term" value="P:phosphorelay signal transduction system"/>
    <property type="evidence" value="ECO:0007669"/>
    <property type="project" value="InterPro"/>
</dbReference>
<dbReference type="EMBL" id="WOBN01000003">
    <property type="protein sequence ID" value="MUK47944.1"/>
    <property type="molecule type" value="Genomic_DNA"/>
</dbReference>
<organism evidence="5 7">
    <name type="scientific">Aliivibrio fischeri</name>
    <name type="common">Vibrio fischeri</name>
    <dbReference type="NCBI Taxonomy" id="668"/>
    <lineage>
        <taxon>Bacteria</taxon>
        <taxon>Pseudomonadati</taxon>
        <taxon>Pseudomonadota</taxon>
        <taxon>Gammaproteobacteria</taxon>
        <taxon>Vibrionales</taxon>
        <taxon>Vibrionaceae</taxon>
        <taxon>Aliivibrio</taxon>
    </lineage>
</organism>
<comment type="caution">
    <text evidence="5">The sequence shown here is derived from an EMBL/GenBank/DDBJ whole genome shotgun (WGS) entry which is preliminary data.</text>
</comment>
<dbReference type="RefSeq" id="WP_146860830.1">
    <property type="nucleotide sequence ID" value="NZ_BJTZ01000001.1"/>
</dbReference>
<feature type="domain" description="Response regulatory" evidence="4">
    <location>
        <begin position="2"/>
        <end position="117"/>
    </location>
</feature>
<reference evidence="5 7" key="1">
    <citation type="submission" date="2019-07" db="EMBL/GenBank/DDBJ databases">
        <title>Whole genome shotgun sequence of Aliivibrio fischeri NBRC 101058.</title>
        <authorList>
            <person name="Hosoyama A."/>
            <person name="Uohara A."/>
            <person name="Ohji S."/>
            <person name="Ichikawa N."/>
        </authorList>
    </citation>
    <scope>NUCLEOTIDE SEQUENCE [LARGE SCALE GENOMIC DNA]</scope>
    <source>
        <strain evidence="5 7">NBRC 101058</strain>
    </source>
</reference>
<evidence type="ECO:0000256" key="2">
    <source>
        <dbReference type="ARBA" id="ARBA00022553"/>
    </source>
</evidence>
<feature type="modified residue" description="4-aspartylphosphate" evidence="3">
    <location>
        <position position="52"/>
    </location>
</feature>
<dbReference type="PROSITE" id="PS50110">
    <property type="entry name" value="RESPONSE_REGULATORY"/>
    <property type="match status" value="1"/>
</dbReference>
<evidence type="ECO:0000313" key="6">
    <source>
        <dbReference type="EMBL" id="MUK47944.1"/>
    </source>
</evidence>
<dbReference type="CDD" id="cd17910">
    <property type="entry name" value="CheC_ClassII"/>
    <property type="match status" value="1"/>
</dbReference>
<dbReference type="Pfam" id="PF00072">
    <property type="entry name" value="Response_reg"/>
    <property type="match status" value="1"/>
</dbReference>
<proteinExistence type="predicted"/>
<name>A0A510UCA6_ALIFS</name>
<dbReference type="SUPFAM" id="SSF52172">
    <property type="entry name" value="CheY-like"/>
    <property type="match status" value="1"/>
</dbReference>
<evidence type="ECO:0000256" key="3">
    <source>
        <dbReference type="PROSITE-ProRule" id="PRU00169"/>
    </source>
</evidence>
<evidence type="ECO:0000259" key="4">
    <source>
        <dbReference type="PROSITE" id="PS50110"/>
    </source>
</evidence>